<dbReference type="EMBL" id="JAINUF010000008">
    <property type="protein sequence ID" value="KAJ8351768.1"/>
    <property type="molecule type" value="Genomic_DNA"/>
</dbReference>
<reference evidence="1" key="1">
    <citation type="journal article" date="2023" name="Science">
        <title>Genome structures resolve the early diversification of teleost fishes.</title>
        <authorList>
            <person name="Parey E."/>
            <person name="Louis A."/>
            <person name="Montfort J."/>
            <person name="Bouchez O."/>
            <person name="Roques C."/>
            <person name="Iampietro C."/>
            <person name="Lluch J."/>
            <person name="Castinel A."/>
            <person name="Donnadieu C."/>
            <person name="Desvignes T."/>
            <person name="Floi Bucao C."/>
            <person name="Jouanno E."/>
            <person name="Wen M."/>
            <person name="Mejri S."/>
            <person name="Dirks R."/>
            <person name="Jansen H."/>
            <person name="Henkel C."/>
            <person name="Chen W.J."/>
            <person name="Zahm M."/>
            <person name="Cabau C."/>
            <person name="Klopp C."/>
            <person name="Thompson A.W."/>
            <person name="Robinson-Rechavi M."/>
            <person name="Braasch I."/>
            <person name="Lecointre G."/>
            <person name="Bobe J."/>
            <person name="Postlethwait J.H."/>
            <person name="Berthelot C."/>
            <person name="Roest Crollius H."/>
            <person name="Guiguen Y."/>
        </authorList>
    </citation>
    <scope>NUCLEOTIDE SEQUENCE</scope>
    <source>
        <strain evidence="1">WJC10195</strain>
    </source>
</reference>
<evidence type="ECO:0000313" key="1">
    <source>
        <dbReference type="EMBL" id="KAJ8351768.1"/>
    </source>
</evidence>
<comment type="caution">
    <text evidence="1">The sequence shown here is derived from an EMBL/GenBank/DDBJ whole genome shotgun (WGS) entry which is preliminary data.</text>
</comment>
<dbReference type="AlphaFoldDB" id="A0A9Q1F5Y4"/>
<accession>A0A9Q1F5Y4</accession>
<organism evidence="1 2">
    <name type="scientific">Synaphobranchus kaupii</name>
    <name type="common">Kaup's arrowtooth eel</name>
    <dbReference type="NCBI Taxonomy" id="118154"/>
    <lineage>
        <taxon>Eukaryota</taxon>
        <taxon>Metazoa</taxon>
        <taxon>Chordata</taxon>
        <taxon>Craniata</taxon>
        <taxon>Vertebrata</taxon>
        <taxon>Euteleostomi</taxon>
        <taxon>Actinopterygii</taxon>
        <taxon>Neopterygii</taxon>
        <taxon>Teleostei</taxon>
        <taxon>Anguilliformes</taxon>
        <taxon>Synaphobranchidae</taxon>
        <taxon>Synaphobranchus</taxon>
    </lineage>
</organism>
<protein>
    <submittedName>
        <fullName evidence="1">Uncharacterized protein</fullName>
    </submittedName>
</protein>
<evidence type="ECO:0000313" key="2">
    <source>
        <dbReference type="Proteomes" id="UP001152622"/>
    </source>
</evidence>
<keyword evidence="2" id="KW-1185">Reference proteome</keyword>
<dbReference type="Proteomes" id="UP001152622">
    <property type="component" value="Chromosome 8"/>
</dbReference>
<sequence length="109" mass="12295">MSFGAFISARIYGECVTLSPVFDKMKEFAFGPGEPEVQGLYFLLPRGRRSQKESESCRTVRKALLQIHNLQQFQELLLRTTGSARLRIRLIIALFGKGAAHVIAQKKRA</sequence>
<gene>
    <name evidence="1" type="ORF">SKAU_G00232440</name>
</gene>
<name>A0A9Q1F5Y4_SYNKA</name>
<proteinExistence type="predicted"/>